<organism evidence="1 2">
    <name type="scientific">Cardidatus Bartonella washoeensis 085-0475</name>
    <dbReference type="NCBI Taxonomy" id="1094564"/>
    <lineage>
        <taxon>Bacteria</taxon>
        <taxon>Pseudomonadati</taxon>
        <taxon>Pseudomonadota</taxon>
        <taxon>Alphaproteobacteria</taxon>
        <taxon>Hyphomicrobiales</taxon>
        <taxon>Bartonellaceae</taxon>
        <taxon>Bartonella</taxon>
    </lineage>
</organism>
<dbReference type="STRING" id="1094564.MCW_00890"/>
<dbReference type="InterPro" id="IPR014057">
    <property type="entry name" value="HI1420"/>
</dbReference>
<dbReference type="PANTHER" id="PTHR40275:SF1">
    <property type="entry name" value="SSL7038 PROTEIN"/>
    <property type="match status" value="1"/>
</dbReference>
<dbReference type="EMBL" id="AILX01000010">
    <property type="protein sequence ID" value="EJF85284.1"/>
    <property type="molecule type" value="Genomic_DNA"/>
</dbReference>
<dbReference type="PANTHER" id="PTHR40275">
    <property type="entry name" value="SSL7038 PROTEIN"/>
    <property type="match status" value="1"/>
</dbReference>
<evidence type="ECO:0000313" key="1">
    <source>
        <dbReference type="EMBL" id="EJF85284.1"/>
    </source>
</evidence>
<accession>J0QQH0</accession>
<sequence length="103" mass="11258">MKDRNHDDAMAEILRDDPELAAATLDAILADGDQGELLVTLRQMAKAYGGVQAVAKAANLNPTQLYRTLSEKGNPEFRSLNALLRTMGFRLAVQPLEQPVSHV</sequence>
<dbReference type="OrthoDB" id="9798416at2"/>
<dbReference type="PATRIC" id="fig|1094564.3.peg.1024"/>
<evidence type="ECO:0000313" key="2">
    <source>
        <dbReference type="Proteomes" id="UP000002646"/>
    </source>
</evidence>
<dbReference type="HOGENOM" id="CLU_137365_3_2_5"/>
<dbReference type="Pfam" id="PF21716">
    <property type="entry name" value="dnstrm_HI1420"/>
    <property type="match status" value="1"/>
</dbReference>
<dbReference type="AlphaFoldDB" id="J0QQH0"/>
<proteinExistence type="predicted"/>
<protein>
    <recommendedName>
        <fullName evidence="3">Addiction module antidote protein</fullName>
    </recommendedName>
</protein>
<dbReference type="Proteomes" id="UP000002646">
    <property type="component" value="Unassembled WGS sequence"/>
</dbReference>
<reference evidence="1 2" key="1">
    <citation type="submission" date="2012-03" db="EMBL/GenBank/DDBJ databases">
        <title>The Genome Sequence of Bartonella washoensis 085-0475.</title>
        <authorList>
            <consortium name="The Broad Institute Genome Sequencing Platform"/>
            <consortium name="The Broad Institute Genome Sequencing Center for Infectious Disease"/>
            <person name="Feldgarden M."/>
            <person name="Kirby J."/>
            <person name="Kosoy M."/>
            <person name="Birtles R."/>
            <person name="Probert W.S."/>
            <person name="Chiaraviglio L."/>
            <person name="Young S.K."/>
            <person name="Zeng Q."/>
            <person name="Gargeya S."/>
            <person name="Fitzgerald M."/>
            <person name="Haas B."/>
            <person name="Abouelleil A."/>
            <person name="Alvarado L."/>
            <person name="Arachchi H.M."/>
            <person name="Berlin A."/>
            <person name="Chapman S.B."/>
            <person name="Gearin G."/>
            <person name="Goldberg J."/>
            <person name="Griggs A."/>
            <person name="Gujja S."/>
            <person name="Hansen M."/>
            <person name="Heiman D."/>
            <person name="Howarth C."/>
            <person name="Larimer J."/>
            <person name="Lui A."/>
            <person name="MacDonald P.J.P."/>
            <person name="McCowen C."/>
            <person name="Montmayeur A."/>
            <person name="Murphy C."/>
            <person name="Neiman D."/>
            <person name="Pearson M."/>
            <person name="Priest M."/>
            <person name="Roberts A."/>
            <person name="Saif S."/>
            <person name="Shea T."/>
            <person name="Sisk P."/>
            <person name="Stolte C."/>
            <person name="Sykes S."/>
            <person name="Wortman J."/>
            <person name="Nusbaum C."/>
            <person name="Birren B."/>
        </authorList>
    </citation>
    <scope>NUCLEOTIDE SEQUENCE [LARGE SCALE GENOMIC DNA]</scope>
    <source>
        <strain evidence="1 2">085-0475</strain>
    </source>
</reference>
<comment type="caution">
    <text evidence="1">The sequence shown here is derived from an EMBL/GenBank/DDBJ whole genome shotgun (WGS) entry which is preliminary data.</text>
</comment>
<dbReference type="RefSeq" id="WP_006925700.1">
    <property type="nucleotide sequence ID" value="NZ_JH725101.1"/>
</dbReference>
<gene>
    <name evidence="1" type="ORF">MCW_00890</name>
</gene>
<name>J0QQH0_9HYPH</name>
<evidence type="ECO:0008006" key="3">
    <source>
        <dbReference type="Google" id="ProtNLM"/>
    </source>
</evidence>